<dbReference type="EMBL" id="RIBP01000004">
    <property type="protein sequence ID" value="TRZ38752.1"/>
    <property type="molecule type" value="Genomic_DNA"/>
</dbReference>
<keyword evidence="1" id="KW-0472">Membrane</keyword>
<keyword evidence="1" id="KW-1133">Transmembrane helix</keyword>
<organism evidence="3 4">
    <name type="scientific">Niallia circulans</name>
    <name type="common">Bacillus circulans</name>
    <dbReference type="NCBI Taxonomy" id="1397"/>
    <lineage>
        <taxon>Bacteria</taxon>
        <taxon>Bacillati</taxon>
        <taxon>Bacillota</taxon>
        <taxon>Bacilli</taxon>
        <taxon>Bacillales</taxon>
        <taxon>Bacillaceae</taxon>
        <taxon>Niallia</taxon>
    </lineage>
</organism>
<feature type="transmembrane region" description="Helical" evidence="1">
    <location>
        <begin position="81"/>
        <end position="100"/>
    </location>
</feature>
<comment type="caution">
    <text evidence="3">The sequence shown here is derived from an EMBL/GenBank/DDBJ whole genome shotgun (WGS) entry which is preliminary data.</text>
</comment>
<dbReference type="RefSeq" id="WP_185766975.1">
    <property type="nucleotide sequence ID" value="NZ_RIBP01000004.1"/>
</dbReference>
<feature type="transmembrane region" description="Helical" evidence="1">
    <location>
        <begin position="112"/>
        <end position="138"/>
    </location>
</feature>
<evidence type="ECO:0000256" key="1">
    <source>
        <dbReference type="SAM" id="Phobius"/>
    </source>
</evidence>
<proteinExistence type="predicted"/>
<dbReference type="AlphaFoldDB" id="A0A553SP42"/>
<accession>A0A553SP42</accession>
<evidence type="ECO:0000313" key="4">
    <source>
        <dbReference type="Proteomes" id="UP000319837"/>
    </source>
</evidence>
<evidence type="ECO:0000313" key="3">
    <source>
        <dbReference type="EMBL" id="TRZ38752.1"/>
    </source>
</evidence>
<gene>
    <name evidence="3" type="ORF">CEQ21_25645</name>
</gene>
<dbReference type="Proteomes" id="UP000319837">
    <property type="component" value="Unassembled WGS sequence"/>
</dbReference>
<keyword evidence="1" id="KW-0812">Transmembrane</keyword>
<protein>
    <submittedName>
        <fullName evidence="3">DUF4064 domain-containing protein</fullName>
    </submittedName>
</protein>
<evidence type="ECO:0000259" key="2">
    <source>
        <dbReference type="Pfam" id="PF13273"/>
    </source>
</evidence>
<feature type="transmembrane region" description="Helical" evidence="1">
    <location>
        <begin position="12"/>
        <end position="33"/>
    </location>
</feature>
<dbReference type="InterPro" id="IPR025273">
    <property type="entry name" value="DUF4064"/>
</dbReference>
<name>A0A553SP42_NIACI</name>
<feature type="domain" description="DUF4064" evidence="2">
    <location>
        <begin position="6"/>
        <end position="122"/>
    </location>
</feature>
<dbReference type="Pfam" id="PF13273">
    <property type="entry name" value="DUF4064"/>
    <property type="match status" value="1"/>
</dbReference>
<sequence>MSLNLRAPRILGIVSFVLLLIGFLISILLYTQIDSFGALRDAMIETVNSDPTLQESIGLTNESATAEEITDEAMAYLKNVLLIPVIYSVIACAATLFSIIMMNRMPRTSGVLFIIIGVISLLSIIIPILLITAGVMILNRSSKYNKEAGIPA</sequence>
<reference evidence="4" key="1">
    <citation type="submission" date="2018-10" db="EMBL/GenBank/DDBJ databases">
        <title>FDA dAtabase for Regulatory Grade micrObial Sequences (FDA-ARGOS): Supporting development and validation of Infectious Disease Dx tests.</title>
        <authorList>
            <person name="Minogue T."/>
            <person name="Wolcott M."/>
            <person name="Wasieloski L."/>
            <person name="Aguilar W."/>
            <person name="Moore D."/>
            <person name="Tallon L."/>
            <person name="Sadzewicz L."/>
            <person name="Sengamalay N."/>
            <person name="Ott S."/>
            <person name="Godinez A."/>
            <person name="Nagaraj S."/>
            <person name="Vavikolanu K."/>
            <person name="Vyas G."/>
            <person name="Nadendla S."/>
            <person name="George J."/>
            <person name="Sichtig H."/>
        </authorList>
    </citation>
    <scope>NUCLEOTIDE SEQUENCE [LARGE SCALE GENOMIC DNA]</scope>
    <source>
        <strain evidence="4">FDAARGOS_343</strain>
    </source>
</reference>